<evidence type="ECO:0000256" key="1">
    <source>
        <dbReference type="ARBA" id="ARBA00004370"/>
    </source>
</evidence>
<feature type="transmembrane region" description="Helical" evidence="5">
    <location>
        <begin position="213"/>
        <end position="236"/>
    </location>
</feature>
<proteinExistence type="predicted"/>
<dbReference type="GO" id="GO:0016020">
    <property type="term" value="C:membrane"/>
    <property type="evidence" value="ECO:0007669"/>
    <property type="project" value="UniProtKB-SubCell"/>
</dbReference>
<evidence type="ECO:0000313" key="9">
    <source>
        <dbReference type="WBParaSite" id="SRAE_0000009200.1"/>
    </source>
</evidence>
<evidence type="ECO:0000256" key="5">
    <source>
        <dbReference type="SAM" id="Phobius"/>
    </source>
</evidence>
<dbReference type="Proteomes" id="UP000035682">
    <property type="component" value="Unplaced"/>
</dbReference>
<feature type="transmembrane region" description="Helical" evidence="5">
    <location>
        <begin position="290"/>
        <end position="308"/>
    </location>
</feature>
<feature type="domain" description="G-protein coupled receptors family 1 profile" evidence="6">
    <location>
        <begin position="64"/>
        <end position="307"/>
    </location>
</feature>
<dbReference type="WBParaSite" id="SRAE_0000009200.1">
    <property type="protein sequence ID" value="SRAE_0000009200.1"/>
    <property type="gene ID" value="WBGene00255829"/>
</dbReference>
<gene>
    <name evidence="7 9 10" type="ORF">SRAE_0000009200</name>
</gene>
<dbReference type="InterPro" id="IPR017452">
    <property type="entry name" value="GPCR_Rhodpsn_7TM"/>
</dbReference>
<feature type="transmembrane region" description="Helical" evidence="5">
    <location>
        <begin position="25"/>
        <end position="43"/>
    </location>
</feature>
<evidence type="ECO:0000256" key="3">
    <source>
        <dbReference type="ARBA" id="ARBA00022989"/>
    </source>
</evidence>
<comment type="subcellular location">
    <subcellularLocation>
        <location evidence="1">Membrane</location>
    </subcellularLocation>
</comment>
<keyword evidence="8" id="KW-1185">Reference proteome</keyword>
<evidence type="ECO:0000313" key="10">
    <source>
        <dbReference type="WormBase" id="SRAE_0000009200"/>
    </source>
</evidence>
<reference evidence="7" key="1">
    <citation type="submission" date="2014-09" db="EMBL/GenBank/DDBJ databases">
        <authorList>
            <person name="Aslett A.Martin."/>
        </authorList>
    </citation>
    <scope>NUCLEOTIDE SEQUENCE</scope>
    <source>
        <strain evidence="7">ED321 Heterogonic</strain>
    </source>
</reference>
<keyword evidence="4 5" id="KW-0472">Membrane</keyword>
<accession>A0A090KTW0</accession>
<feature type="transmembrane region" description="Helical" evidence="5">
    <location>
        <begin position="94"/>
        <end position="112"/>
    </location>
</feature>
<reference evidence="8" key="2">
    <citation type="submission" date="2014-09" db="EMBL/GenBank/DDBJ databases">
        <authorList>
            <person name="Martin A.A."/>
        </authorList>
    </citation>
    <scope>NUCLEOTIDE SEQUENCE</scope>
    <source>
        <strain evidence="8">ED321</strain>
    </source>
</reference>
<evidence type="ECO:0000256" key="4">
    <source>
        <dbReference type="ARBA" id="ARBA00023136"/>
    </source>
</evidence>
<evidence type="ECO:0000259" key="6">
    <source>
        <dbReference type="PROSITE" id="PS50262"/>
    </source>
</evidence>
<dbReference type="WormBase" id="SRAE_0000009200">
    <property type="protein sequence ID" value="SRP06442"/>
    <property type="gene ID" value="WBGene00255829"/>
</dbReference>
<feature type="transmembrane region" description="Helical" evidence="5">
    <location>
        <begin position="49"/>
        <end position="73"/>
    </location>
</feature>
<dbReference type="GeneID" id="36373327"/>
<keyword evidence="7" id="KW-0675">Receptor</keyword>
<name>A0A090KTW0_STRRB</name>
<feature type="transmembrane region" description="Helical" evidence="5">
    <location>
        <begin position="257"/>
        <end position="278"/>
    </location>
</feature>
<dbReference type="EMBL" id="LN609405">
    <property type="protein sequence ID" value="CEF60960.1"/>
    <property type="molecule type" value="Genomic_DNA"/>
</dbReference>
<feature type="transmembrane region" description="Helical" evidence="5">
    <location>
        <begin position="132"/>
        <end position="159"/>
    </location>
</feature>
<evidence type="ECO:0000313" key="7">
    <source>
        <dbReference type="EMBL" id="CEF60960.1"/>
    </source>
</evidence>
<feature type="transmembrane region" description="Helical" evidence="5">
    <location>
        <begin position="171"/>
        <end position="193"/>
    </location>
</feature>
<keyword evidence="2 5" id="KW-0812">Transmembrane</keyword>
<evidence type="ECO:0000313" key="8">
    <source>
        <dbReference type="Proteomes" id="UP000035682"/>
    </source>
</evidence>
<protein>
    <submittedName>
        <fullName evidence="7">GPCR, rhodopsin-like, 7TM domain and 7TM GPCR,olfactory receptor/chemoreceptor Srsx family-containing protein</fullName>
    </submittedName>
</protein>
<keyword evidence="3 5" id="KW-1133">Transmembrane helix</keyword>
<sequence>MLDIDDSKDSENCNIHSFIGKAYEYYFMGILLILIGISTPIFIFEISVFYNLLLFLAGLLMVITNIIYIYIIVKFNLTKISIQYVLARNLSTESILLGLHHIIIPIINLIIINPNLTLYNSMLCRIRSITEIFLLYLFEVSFALRVITFIIMLNYPVIYHNIIDHNKKGKFIIFPVIIIAILATSFFTIDSFSITQFKICTFYSAFGKVYETFFIGLIGFIVILTIPVLYLGSIAINKMKTEGSYKNSVIQLLNYEITVFTGCWFIPNMFIFIFYFINIKKDQMGMLYDISSLVLSISGIVEFPFTIWKNRDVKNCFYKIIGKKSNVVINGNGFKKKTNICIKFPSTINTDNKFLNK</sequence>
<organism evidence="7">
    <name type="scientific">Strongyloides ratti</name>
    <name type="common">Parasitic roundworm</name>
    <dbReference type="NCBI Taxonomy" id="34506"/>
    <lineage>
        <taxon>Eukaryota</taxon>
        <taxon>Metazoa</taxon>
        <taxon>Ecdysozoa</taxon>
        <taxon>Nematoda</taxon>
        <taxon>Chromadorea</taxon>
        <taxon>Rhabditida</taxon>
        <taxon>Tylenchina</taxon>
        <taxon>Panagrolaimomorpha</taxon>
        <taxon>Strongyloidoidea</taxon>
        <taxon>Strongyloididae</taxon>
        <taxon>Strongyloides</taxon>
    </lineage>
</organism>
<dbReference type="PROSITE" id="PS50262">
    <property type="entry name" value="G_PROTEIN_RECEP_F1_2"/>
    <property type="match status" value="1"/>
</dbReference>
<dbReference type="Gene3D" id="1.20.1070.10">
    <property type="entry name" value="Rhodopsin 7-helix transmembrane proteins"/>
    <property type="match status" value="1"/>
</dbReference>
<dbReference type="AlphaFoldDB" id="A0A090KTW0"/>
<dbReference type="RefSeq" id="XP_024500169.1">
    <property type="nucleotide sequence ID" value="XM_024645936.1"/>
</dbReference>
<evidence type="ECO:0000256" key="2">
    <source>
        <dbReference type="ARBA" id="ARBA00022692"/>
    </source>
</evidence>
<reference evidence="9" key="3">
    <citation type="submission" date="2020-12" db="UniProtKB">
        <authorList>
            <consortium name="WormBaseParasite"/>
        </authorList>
    </citation>
    <scope>IDENTIFICATION</scope>
</reference>
<dbReference type="CTD" id="36373327"/>